<reference evidence="12 13" key="1">
    <citation type="submission" date="2019-02" db="EMBL/GenBank/DDBJ databases">
        <title>Prokaryotic population dynamics and viral predation in marine succession experiment using metagenomics: the confinement effect.</title>
        <authorList>
            <person name="Haro-Moreno J.M."/>
            <person name="Rodriguez-Valera F."/>
            <person name="Lopez-Perez M."/>
        </authorList>
    </citation>
    <scope>NUCLEOTIDE SEQUENCE [LARGE SCALE GENOMIC DNA]</scope>
    <source>
        <strain evidence="12">MED-G170</strain>
    </source>
</reference>
<name>A0A520MPC3_9GAMM</name>
<comment type="caution">
    <text evidence="12">The sequence shown here is derived from an EMBL/GenBank/DDBJ whole genome shotgun (WGS) entry which is preliminary data.</text>
</comment>
<comment type="subunit">
    <text evidence="11">This enzyme consists of two polypeptide chains, which are synthesized in precursor form from a single polypeptide.</text>
</comment>
<dbReference type="EC" id="3.4.19.13" evidence="11"/>
<keyword evidence="4 11" id="KW-0808">Transferase</keyword>
<feature type="binding site" evidence="10">
    <location>
        <position position="419"/>
    </location>
    <ligand>
        <name>L-glutamate</name>
        <dbReference type="ChEBI" id="CHEBI:29985"/>
    </ligand>
</feature>
<dbReference type="Gene3D" id="3.60.20.40">
    <property type="match status" value="1"/>
</dbReference>
<evidence type="ECO:0000256" key="4">
    <source>
        <dbReference type="ARBA" id="ARBA00022679"/>
    </source>
</evidence>
<dbReference type="GO" id="GO:0006751">
    <property type="term" value="P:glutathione catabolic process"/>
    <property type="evidence" value="ECO:0007669"/>
    <property type="project" value="UniProtKB-UniRule"/>
</dbReference>
<evidence type="ECO:0000256" key="11">
    <source>
        <dbReference type="RuleBase" id="RU368036"/>
    </source>
</evidence>
<dbReference type="Gene3D" id="1.10.246.130">
    <property type="match status" value="1"/>
</dbReference>
<dbReference type="SUPFAM" id="SSF56235">
    <property type="entry name" value="N-terminal nucleophile aminohydrolases (Ntn hydrolases)"/>
    <property type="match status" value="1"/>
</dbReference>
<dbReference type="InterPro" id="IPR029055">
    <property type="entry name" value="Ntn_hydrolases_N"/>
</dbReference>
<keyword evidence="11" id="KW-0317">Glutathione biosynthesis</keyword>
<gene>
    <name evidence="12" type="primary">ggt</name>
    <name evidence="12" type="ORF">EVB03_01355</name>
</gene>
<evidence type="ECO:0000256" key="1">
    <source>
        <dbReference type="ARBA" id="ARBA00001049"/>
    </source>
</evidence>
<evidence type="ECO:0000256" key="2">
    <source>
        <dbReference type="ARBA" id="ARBA00001089"/>
    </source>
</evidence>
<dbReference type="GO" id="GO:0006750">
    <property type="term" value="P:glutathione biosynthetic process"/>
    <property type="evidence" value="ECO:0007669"/>
    <property type="project" value="UniProtKB-KW"/>
</dbReference>
<dbReference type="PANTHER" id="PTHR43199">
    <property type="entry name" value="GLUTATHIONE HYDROLASE"/>
    <property type="match status" value="1"/>
</dbReference>
<organism evidence="12 13">
    <name type="scientific">SAR92 clade bacterium</name>
    <dbReference type="NCBI Taxonomy" id="2315479"/>
    <lineage>
        <taxon>Bacteria</taxon>
        <taxon>Pseudomonadati</taxon>
        <taxon>Pseudomonadota</taxon>
        <taxon>Gammaproteobacteria</taxon>
        <taxon>Cellvibrionales</taxon>
        <taxon>Porticoccaceae</taxon>
        <taxon>SAR92 clade</taxon>
    </lineage>
</organism>
<comment type="catalytic activity">
    <reaction evidence="8 11">
        <text>an N-terminal (5-L-glutamyl)-[peptide] + an alpha-amino acid = 5-L-glutamyl amino acid + an N-terminal L-alpha-aminoacyl-[peptide]</text>
        <dbReference type="Rhea" id="RHEA:23904"/>
        <dbReference type="Rhea" id="RHEA-COMP:9780"/>
        <dbReference type="Rhea" id="RHEA-COMP:9795"/>
        <dbReference type="ChEBI" id="CHEBI:77644"/>
        <dbReference type="ChEBI" id="CHEBI:78597"/>
        <dbReference type="ChEBI" id="CHEBI:78599"/>
        <dbReference type="ChEBI" id="CHEBI:78608"/>
        <dbReference type="EC" id="2.3.2.2"/>
    </reaction>
</comment>
<keyword evidence="5 11" id="KW-0378">Hydrolase</keyword>
<feature type="binding site" evidence="10">
    <location>
        <position position="107"/>
    </location>
    <ligand>
        <name>L-glutamate</name>
        <dbReference type="ChEBI" id="CHEBI:29985"/>
    </ligand>
</feature>
<dbReference type="PROSITE" id="PS00462">
    <property type="entry name" value="G_GLU_TRANSPEPTIDASE"/>
    <property type="match status" value="1"/>
</dbReference>
<dbReference type="GO" id="GO:0036374">
    <property type="term" value="F:glutathione hydrolase activity"/>
    <property type="evidence" value="ECO:0007669"/>
    <property type="project" value="UniProtKB-UniRule"/>
</dbReference>
<evidence type="ECO:0000256" key="6">
    <source>
        <dbReference type="ARBA" id="ARBA00023145"/>
    </source>
</evidence>
<evidence type="ECO:0000313" key="13">
    <source>
        <dbReference type="Proteomes" id="UP000315889"/>
    </source>
</evidence>
<keyword evidence="7 11" id="KW-0012">Acyltransferase</keyword>
<comment type="PTM">
    <text evidence="11">Cleaved by autocatalysis into a large and a small subunit.</text>
</comment>
<proteinExistence type="inferred from homology"/>
<keyword evidence="6 11" id="KW-0865">Zymogen</keyword>
<dbReference type="InterPro" id="IPR055262">
    <property type="entry name" value="GGT_CS"/>
</dbReference>
<dbReference type="Proteomes" id="UP000315889">
    <property type="component" value="Unassembled WGS sequence"/>
</dbReference>
<comment type="catalytic activity">
    <reaction evidence="2 11">
        <text>glutathione + H2O = L-cysteinylglycine + L-glutamate</text>
        <dbReference type="Rhea" id="RHEA:28807"/>
        <dbReference type="ChEBI" id="CHEBI:15377"/>
        <dbReference type="ChEBI" id="CHEBI:29985"/>
        <dbReference type="ChEBI" id="CHEBI:57925"/>
        <dbReference type="ChEBI" id="CHEBI:61694"/>
        <dbReference type="EC" id="3.4.19.13"/>
    </reaction>
</comment>
<dbReference type="InterPro" id="IPR051792">
    <property type="entry name" value="GGT_bact"/>
</dbReference>
<protein>
    <recommendedName>
        <fullName evidence="11">Glutathione hydrolase proenzyme</fullName>
        <ecNumber evidence="11">2.3.2.2</ecNumber>
        <ecNumber evidence="11">3.4.19.13</ecNumber>
    </recommendedName>
    <component>
        <recommendedName>
            <fullName evidence="11">Glutathione hydrolase large chain</fullName>
        </recommendedName>
    </component>
    <component>
        <recommendedName>
            <fullName evidence="11">Glutathione hydrolase small chain</fullName>
        </recommendedName>
    </component>
</protein>
<evidence type="ECO:0000256" key="5">
    <source>
        <dbReference type="ARBA" id="ARBA00022801"/>
    </source>
</evidence>
<dbReference type="InterPro" id="IPR043137">
    <property type="entry name" value="GGT_ssub_C"/>
</dbReference>
<dbReference type="InterPro" id="IPR000101">
    <property type="entry name" value="GGT_peptidase"/>
</dbReference>
<dbReference type="PANTHER" id="PTHR43199:SF1">
    <property type="entry name" value="GLUTATHIONE HYDROLASE PROENZYME"/>
    <property type="match status" value="1"/>
</dbReference>
<evidence type="ECO:0000256" key="10">
    <source>
        <dbReference type="PIRSR" id="PIRSR600101-2"/>
    </source>
</evidence>
<evidence type="ECO:0000256" key="8">
    <source>
        <dbReference type="ARBA" id="ARBA00047417"/>
    </source>
</evidence>
<dbReference type="AlphaFoldDB" id="A0A520MPC3"/>
<feature type="active site" description="Nucleophile" evidence="9">
    <location>
        <position position="377"/>
    </location>
</feature>
<evidence type="ECO:0000256" key="9">
    <source>
        <dbReference type="PIRSR" id="PIRSR600101-1"/>
    </source>
</evidence>
<evidence type="ECO:0000256" key="7">
    <source>
        <dbReference type="ARBA" id="ARBA00023315"/>
    </source>
</evidence>
<dbReference type="GO" id="GO:0103068">
    <property type="term" value="F:leukotriene C4 gamma-glutamyl transferase activity"/>
    <property type="evidence" value="ECO:0007669"/>
    <property type="project" value="UniProtKB-EC"/>
</dbReference>
<comment type="catalytic activity">
    <reaction evidence="1 11">
        <text>an S-substituted glutathione + H2O = an S-substituted L-cysteinylglycine + L-glutamate</text>
        <dbReference type="Rhea" id="RHEA:59468"/>
        <dbReference type="ChEBI" id="CHEBI:15377"/>
        <dbReference type="ChEBI" id="CHEBI:29985"/>
        <dbReference type="ChEBI" id="CHEBI:90779"/>
        <dbReference type="ChEBI" id="CHEBI:143103"/>
        <dbReference type="EC" id="3.4.19.13"/>
    </reaction>
</comment>
<feature type="binding site" evidence="10">
    <location>
        <begin position="395"/>
        <end position="397"/>
    </location>
    <ligand>
        <name>L-glutamate</name>
        <dbReference type="ChEBI" id="CHEBI:29985"/>
    </ligand>
</feature>
<comment type="pathway">
    <text evidence="11">Sulfur metabolism; glutathione metabolism.</text>
</comment>
<sequence>MLNKRPYLLGILITVAVILGCQPSINPSPTDLNITPKKSFSTAAVAIPDNYGAEIAENILNSGGNAVDAAVAAGFALAVTFIDAGNIGGGGFMTIKIDQEVAFLDYREKAPLTAHKNMYLNDQGDVIDNITLIGSQAAGVPGTVAGFWEAHQRFGQLPWKDLVQPAIELADKGFVPAPILVESIHSMEQRFKGKTNFNDYFNSISSDSLFRQPELANTLRRIAEFGADDFYRGETAALIVQQMEKSNGLISREDLDAYSAVWRAPVRATWRDYEIISAPPPSSGGFAIVQLLKMKDYLSELFEGIEHNSAQYIHLVAEMEKRVFADRAEYLGDPDFFDIDIDALIDDDYLARRAAEVNPKAISVVNSVNPGLESPNTTHYSIVDQWGNAVSNTYTINWDYGSGVVVGGAGFLLNNEMDDFSAKPGTPNIYGVVGSVANEIQPEKRMLSSMSPTIVLKDGEVEMVLGTPGGSTIFTTVFQVITNILDFGMSVEEAIGITRFHHQLVPPDLITYSGFTIGQHLPKETVADLSEKGYRSEPHSFEYGDVQIIMKSGDSWIAASDPRDRGQSRVFEVTSKTRDH</sequence>
<feature type="binding site" evidence="10">
    <location>
        <position position="470"/>
    </location>
    <ligand>
        <name>L-glutamate</name>
        <dbReference type="ChEBI" id="CHEBI:29985"/>
    </ligand>
</feature>
<accession>A0A520MPC3</accession>
<dbReference type="EC" id="2.3.2.2" evidence="11"/>
<dbReference type="PRINTS" id="PR01210">
    <property type="entry name" value="GGTRANSPTASE"/>
</dbReference>
<dbReference type="UniPathway" id="UPA00204"/>
<dbReference type="Pfam" id="PF01019">
    <property type="entry name" value="G_glu_transpept"/>
    <property type="match status" value="1"/>
</dbReference>
<dbReference type="InterPro" id="IPR043138">
    <property type="entry name" value="GGT_lsub"/>
</dbReference>
<comment type="similarity">
    <text evidence="3 11">Belongs to the gamma-glutamyltransferase family.</text>
</comment>
<evidence type="ECO:0000256" key="3">
    <source>
        <dbReference type="ARBA" id="ARBA00009381"/>
    </source>
</evidence>
<feature type="binding site" evidence="10">
    <location>
        <begin position="448"/>
        <end position="449"/>
    </location>
    <ligand>
        <name>L-glutamate</name>
        <dbReference type="ChEBI" id="CHEBI:29985"/>
    </ligand>
</feature>
<evidence type="ECO:0000313" key="12">
    <source>
        <dbReference type="EMBL" id="RZO23035.1"/>
    </source>
</evidence>
<dbReference type="EMBL" id="SHBP01000001">
    <property type="protein sequence ID" value="RZO23035.1"/>
    <property type="molecule type" value="Genomic_DNA"/>
</dbReference>
<dbReference type="NCBIfam" id="TIGR00066">
    <property type="entry name" value="g_glut_trans"/>
    <property type="match status" value="1"/>
</dbReference>